<dbReference type="InterPro" id="IPR012318">
    <property type="entry name" value="HTH_CRP"/>
</dbReference>
<evidence type="ECO:0000256" key="3">
    <source>
        <dbReference type="ARBA" id="ARBA00023163"/>
    </source>
</evidence>
<dbReference type="SMART" id="SM00419">
    <property type="entry name" value="HTH_CRP"/>
    <property type="match status" value="1"/>
</dbReference>
<evidence type="ECO:0000259" key="4">
    <source>
        <dbReference type="PROSITE" id="PS50042"/>
    </source>
</evidence>
<dbReference type="Gene3D" id="2.60.120.10">
    <property type="entry name" value="Jelly Rolls"/>
    <property type="match status" value="1"/>
</dbReference>
<evidence type="ECO:0000256" key="2">
    <source>
        <dbReference type="ARBA" id="ARBA00023125"/>
    </source>
</evidence>
<sequence>MQPICRPLKAGKTEISIMDSYLSKHNIVSNATPLFLHQEPADAIYAVCAGCFKLTEQSAENNEKVIGFRFPGELIGEDAIHNQHYQYNAVAVGHTSVCKIDLKELNECGKLMPELQLNLITLLSKQNAMLREEFSSVVAKHTAESLLAAFMLNLFKRNSRYQESGTKLYLPVGRDAIANHLGFRRETLSRIFSKFQQKGLLSIQAKNIEILDLAKLEHIAYS</sequence>
<dbReference type="PANTHER" id="PTHR24567:SF75">
    <property type="entry name" value="FUMARATE AND NITRATE REDUCTION REGULATORY PROTEIN"/>
    <property type="match status" value="1"/>
</dbReference>
<dbReference type="InterPro" id="IPR018490">
    <property type="entry name" value="cNMP-bd_dom_sf"/>
</dbReference>
<dbReference type="OrthoDB" id="7643467at2"/>
<gene>
    <name evidence="6" type="ORF">SAMN05216262_13412</name>
</gene>
<dbReference type="PROSITE" id="PS51063">
    <property type="entry name" value="HTH_CRP_2"/>
    <property type="match status" value="1"/>
</dbReference>
<feature type="domain" description="Cyclic nucleotide-binding" evidence="4">
    <location>
        <begin position="17"/>
        <end position="80"/>
    </location>
</feature>
<feature type="domain" description="HTH crp-type" evidence="5">
    <location>
        <begin position="141"/>
        <end position="214"/>
    </location>
</feature>
<keyword evidence="2" id="KW-0238">DNA-binding</keyword>
<evidence type="ECO:0000256" key="1">
    <source>
        <dbReference type="ARBA" id="ARBA00023015"/>
    </source>
</evidence>
<dbReference type="Gene3D" id="1.10.10.10">
    <property type="entry name" value="Winged helix-like DNA-binding domain superfamily/Winged helix DNA-binding domain"/>
    <property type="match status" value="1"/>
</dbReference>
<dbReference type="PRINTS" id="PR00034">
    <property type="entry name" value="HTHCRP"/>
</dbReference>
<organism evidence="6 7">
    <name type="scientific">Colwellia chukchiensis</name>
    <dbReference type="NCBI Taxonomy" id="641665"/>
    <lineage>
        <taxon>Bacteria</taxon>
        <taxon>Pseudomonadati</taxon>
        <taxon>Pseudomonadota</taxon>
        <taxon>Gammaproteobacteria</taxon>
        <taxon>Alteromonadales</taxon>
        <taxon>Colwelliaceae</taxon>
        <taxon>Colwellia</taxon>
    </lineage>
</organism>
<dbReference type="AlphaFoldDB" id="A0A1H7U628"/>
<dbReference type="CDD" id="cd00038">
    <property type="entry name" value="CAP_ED"/>
    <property type="match status" value="1"/>
</dbReference>
<dbReference type="GO" id="GO:0003677">
    <property type="term" value="F:DNA binding"/>
    <property type="evidence" value="ECO:0007669"/>
    <property type="project" value="UniProtKB-KW"/>
</dbReference>
<dbReference type="InterPro" id="IPR014710">
    <property type="entry name" value="RmlC-like_jellyroll"/>
</dbReference>
<evidence type="ECO:0000259" key="5">
    <source>
        <dbReference type="PROSITE" id="PS51063"/>
    </source>
</evidence>
<dbReference type="SUPFAM" id="SSF46785">
    <property type="entry name" value="Winged helix' DNA-binding domain"/>
    <property type="match status" value="1"/>
</dbReference>
<keyword evidence="7" id="KW-1185">Reference proteome</keyword>
<accession>A0A1H7U628</accession>
<dbReference type="PANTHER" id="PTHR24567">
    <property type="entry name" value="CRP FAMILY TRANSCRIPTIONAL REGULATORY PROTEIN"/>
    <property type="match status" value="1"/>
</dbReference>
<proteinExistence type="predicted"/>
<dbReference type="GO" id="GO:0003700">
    <property type="term" value="F:DNA-binding transcription factor activity"/>
    <property type="evidence" value="ECO:0007669"/>
    <property type="project" value="TreeGrafter"/>
</dbReference>
<keyword evidence="3" id="KW-0804">Transcription</keyword>
<dbReference type="STRING" id="641665.GCA_002104455_01471"/>
<dbReference type="EMBL" id="FOBI01000034">
    <property type="protein sequence ID" value="SEL92431.1"/>
    <property type="molecule type" value="Genomic_DNA"/>
</dbReference>
<dbReference type="PROSITE" id="PS50042">
    <property type="entry name" value="CNMP_BINDING_3"/>
    <property type="match status" value="1"/>
</dbReference>
<keyword evidence="1" id="KW-0805">Transcription regulation</keyword>
<dbReference type="SUPFAM" id="SSF51206">
    <property type="entry name" value="cAMP-binding domain-like"/>
    <property type="match status" value="1"/>
</dbReference>
<dbReference type="Pfam" id="PF00027">
    <property type="entry name" value="cNMP_binding"/>
    <property type="match status" value="1"/>
</dbReference>
<dbReference type="RefSeq" id="WP_085285778.1">
    <property type="nucleotide sequence ID" value="NZ_FOBI01000034.1"/>
</dbReference>
<evidence type="ECO:0000313" key="7">
    <source>
        <dbReference type="Proteomes" id="UP000199297"/>
    </source>
</evidence>
<dbReference type="InterPro" id="IPR036390">
    <property type="entry name" value="WH_DNA-bd_sf"/>
</dbReference>
<dbReference type="Pfam" id="PF13545">
    <property type="entry name" value="HTH_Crp_2"/>
    <property type="match status" value="1"/>
</dbReference>
<name>A0A1H7U628_9GAMM</name>
<dbReference type="Proteomes" id="UP000199297">
    <property type="component" value="Unassembled WGS sequence"/>
</dbReference>
<dbReference type="InterPro" id="IPR036388">
    <property type="entry name" value="WH-like_DNA-bd_sf"/>
</dbReference>
<reference evidence="7" key="1">
    <citation type="submission" date="2016-10" db="EMBL/GenBank/DDBJ databases">
        <authorList>
            <person name="Varghese N."/>
            <person name="Submissions S."/>
        </authorList>
    </citation>
    <scope>NUCLEOTIDE SEQUENCE [LARGE SCALE GENOMIC DNA]</scope>
    <source>
        <strain evidence="7">CGMCC 1.9127</strain>
    </source>
</reference>
<dbReference type="InterPro" id="IPR050397">
    <property type="entry name" value="Env_Response_Regulators"/>
</dbReference>
<dbReference type="GO" id="GO:0005829">
    <property type="term" value="C:cytosol"/>
    <property type="evidence" value="ECO:0007669"/>
    <property type="project" value="TreeGrafter"/>
</dbReference>
<protein>
    <submittedName>
        <fullName evidence="6">CRP/FNR family transcriptional regulator, anaerobic regulatory protein</fullName>
    </submittedName>
</protein>
<dbReference type="InterPro" id="IPR000595">
    <property type="entry name" value="cNMP-bd_dom"/>
</dbReference>
<evidence type="ECO:0000313" key="6">
    <source>
        <dbReference type="EMBL" id="SEL92431.1"/>
    </source>
</evidence>